<dbReference type="Pfam" id="PF05198">
    <property type="entry name" value="IF3_N"/>
    <property type="match status" value="1"/>
</dbReference>
<dbReference type="SUPFAM" id="SSF55200">
    <property type="entry name" value="Translation initiation factor IF3, C-terminal domain"/>
    <property type="match status" value="1"/>
</dbReference>
<dbReference type="GO" id="GO:0003743">
    <property type="term" value="F:translation initiation factor activity"/>
    <property type="evidence" value="ECO:0007669"/>
    <property type="project" value="UniProtKB-KW"/>
</dbReference>
<feature type="region of interest" description="Disordered" evidence="9">
    <location>
        <begin position="80"/>
        <end position="102"/>
    </location>
</feature>
<comment type="subcellular location">
    <subcellularLocation>
        <location evidence="1">Mitochondrion</location>
    </subcellularLocation>
</comment>
<keyword evidence="3" id="KW-0396">Initiation factor</keyword>
<evidence type="ECO:0000256" key="3">
    <source>
        <dbReference type="ARBA" id="ARBA00022540"/>
    </source>
</evidence>
<dbReference type="PANTHER" id="PTHR10938">
    <property type="entry name" value="TRANSLATION INITIATION FACTOR IF-3"/>
    <property type="match status" value="1"/>
</dbReference>
<dbReference type="InterPro" id="IPR019814">
    <property type="entry name" value="Translation_initiation_fac_3_N"/>
</dbReference>
<accession>A0A8C3RYT6</accession>
<reference evidence="11" key="1">
    <citation type="submission" date="2025-08" db="UniProtKB">
        <authorList>
            <consortium name="Ensembl"/>
        </authorList>
    </citation>
    <scope>IDENTIFICATION</scope>
</reference>
<dbReference type="SUPFAM" id="SSF54364">
    <property type="entry name" value="Translation initiation factor IF3, N-terminal domain"/>
    <property type="match status" value="1"/>
</dbReference>
<protein>
    <recommendedName>
        <fullName evidence="8">Translation initiation factor IF-3, mitochondrial</fullName>
    </recommendedName>
</protein>
<reference evidence="11" key="2">
    <citation type="submission" date="2025-09" db="UniProtKB">
        <authorList>
            <consortium name="Ensembl"/>
        </authorList>
    </citation>
    <scope>IDENTIFICATION</scope>
</reference>
<comment type="function">
    <text evidence="7">IF-3 binds to the 28S ribosomal subunit and shifts the equilibrium between 55S ribosomes and their 39S and 28S subunits in favor of the free subunits, thus enhancing the availability of 28S subunits on which protein synthesis initiation begins.</text>
</comment>
<dbReference type="Ensembl" id="ENSCSRT00000006531.1">
    <property type="protein sequence ID" value="ENSCSRP00000006328.1"/>
    <property type="gene ID" value="ENSCSRG00000004740.1"/>
</dbReference>
<organism evidence="11 12">
    <name type="scientific">Chelydra serpentina</name>
    <name type="common">Snapping turtle</name>
    <name type="synonym">Testudo serpentina</name>
    <dbReference type="NCBI Taxonomy" id="8475"/>
    <lineage>
        <taxon>Eukaryota</taxon>
        <taxon>Metazoa</taxon>
        <taxon>Chordata</taxon>
        <taxon>Craniata</taxon>
        <taxon>Vertebrata</taxon>
        <taxon>Euteleostomi</taxon>
        <taxon>Archelosauria</taxon>
        <taxon>Testudinata</taxon>
        <taxon>Testudines</taxon>
        <taxon>Cryptodira</taxon>
        <taxon>Durocryptodira</taxon>
        <taxon>Americhelydia</taxon>
        <taxon>Chelydroidea</taxon>
        <taxon>Chelydridae</taxon>
        <taxon>Chelydra</taxon>
    </lineage>
</organism>
<evidence type="ECO:0000256" key="6">
    <source>
        <dbReference type="ARBA" id="ARBA00023128"/>
    </source>
</evidence>
<evidence type="ECO:0000256" key="7">
    <source>
        <dbReference type="ARBA" id="ARBA00059316"/>
    </source>
</evidence>
<feature type="domain" description="Translation initiation factor 3 N-terminal" evidence="10">
    <location>
        <begin position="103"/>
        <end position="171"/>
    </location>
</feature>
<dbReference type="Gene3D" id="3.30.110.10">
    <property type="entry name" value="Translation initiation factor 3 (IF-3), C-terminal domain"/>
    <property type="match status" value="1"/>
</dbReference>
<dbReference type="NCBIfam" id="TIGR00168">
    <property type="entry name" value="infC"/>
    <property type="match status" value="1"/>
</dbReference>
<evidence type="ECO:0000256" key="4">
    <source>
        <dbReference type="ARBA" id="ARBA00022917"/>
    </source>
</evidence>
<evidence type="ECO:0000256" key="1">
    <source>
        <dbReference type="ARBA" id="ARBA00004173"/>
    </source>
</evidence>
<evidence type="ECO:0000256" key="9">
    <source>
        <dbReference type="SAM" id="MobiDB-lite"/>
    </source>
</evidence>
<comment type="similarity">
    <text evidence="2">Belongs to the IF-3 family.</text>
</comment>
<dbReference type="Proteomes" id="UP000694403">
    <property type="component" value="Unplaced"/>
</dbReference>
<dbReference type="GO" id="GO:0032790">
    <property type="term" value="P:ribosome disassembly"/>
    <property type="evidence" value="ECO:0007669"/>
    <property type="project" value="TreeGrafter"/>
</dbReference>
<evidence type="ECO:0000256" key="8">
    <source>
        <dbReference type="ARBA" id="ARBA00073270"/>
    </source>
</evidence>
<sequence length="299" mass="34359">MTRSLFFSSPLPNFFRMAALCLRKLIHQATRNETSCINKYLDIPLVQTMQKTTFSQALMMVMAGAKRRLMFVPTKSFCTTEEAEKKPEGKGKKPNAPKTFGSIGRKIPQRILHVISENGDSLGNMHRGDVIRLMNERDLKLVPLRENEEPPVYRLMTGKQIYEEQLKRREKQKASSKAGPVQLKELTFSAAIAKHDLEIKIRQIQQWIDKKHHVRISVQQQNVADGPEKMLALFDQIVETMPEKATYLSQPRVIKEGKSTCVLRHMSDKEASEYRKMEKEKTDILNQESGNETESSELQ</sequence>
<dbReference type="FunFam" id="3.10.20.80:FF:000002">
    <property type="entry name" value="Mitochondrial translational initiation factor 3"/>
    <property type="match status" value="1"/>
</dbReference>
<dbReference type="GO" id="GO:0005739">
    <property type="term" value="C:mitochondrion"/>
    <property type="evidence" value="ECO:0007669"/>
    <property type="project" value="UniProtKB-SubCell"/>
</dbReference>
<dbReference type="AlphaFoldDB" id="A0A8C3RYT6"/>
<keyword evidence="4" id="KW-0648">Protein biosynthesis</keyword>
<feature type="compositionally biased region" description="Basic and acidic residues" evidence="9">
    <location>
        <begin position="269"/>
        <end position="283"/>
    </location>
</feature>
<dbReference type="InterPro" id="IPR036787">
    <property type="entry name" value="T_IF-3_N_sf"/>
</dbReference>
<name>A0A8C3RYT6_CHESE</name>
<evidence type="ECO:0000256" key="2">
    <source>
        <dbReference type="ARBA" id="ARBA00005439"/>
    </source>
</evidence>
<evidence type="ECO:0000259" key="10">
    <source>
        <dbReference type="Pfam" id="PF05198"/>
    </source>
</evidence>
<dbReference type="FunFam" id="3.30.110.10:FF:000004">
    <property type="entry name" value="Translation initiation factor IF-3, mitochondrial"/>
    <property type="match status" value="1"/>
</dbReference>
<dbReference type="GO" id="GO:0043022">
    <property type="term" value="F:ribosome binding"/>
    <property type="evidence" value="ECO:0007669"/>
    <property type="project" value="TreeGrafter"/>
</dbReference>
<feature type="compositionally biased region" description="Polar residues" evidence="9">
    <location>
        <begin position="284"/>
        <end position="299"/>
    </location>
</feature>
<keyword evidence="5" id="KW-0809">Transit peptide</keyword>
<proteinExistence type="inferred from homology"/>
<dbReference type="InterPro" id="IPR001288">
    <property type="entry name" value="Translation_initiation_fac_3"/>
</dbReference>
<keyword evidence="6" id="KW-0496">Mitochondrion</keyword>
<dbReference type="InterPro" id="IPR036788">
    <property type="entry name" value="T_IF-3_C_sf"/>
</dbReference>
<evidence type="ECO:0000313" key="12">
    <source>
        <dbReference type="Proteomes" id="UP000694403"/>
    </source>
</evidence>
<evidence type="ECO:0000256" key="5">
    <source>
        <dbReference type="ARBA" id="ARBA00022946"/>
    </source>
</evidence>
<feature type="compositionally biased region" description="Basic and acidic residues" evidence="9">
    <location>
        <begin position="82"/>
        <end position="91"/>
    </location>
</feature>
<evidence type="ECO:0000313" key="11">
    <source>
        <dbReference type="Ensembl" id="ENSCSRP00000006328.1"/>
    </source>
</evidence>
<dbReference type="GO" id="GO:0070124">
    <property type="term" value="P:mitochondrial translational initiation"/>
    <property type="evidence" value="ECO:0007669"/>
    <property type="project" value="TreeGrafter"/>
</dbReference>
<dbReference type="PANTHER" id="PTHR10938:SF0">
    <property type="entry name" value="TRANSLATION INITIATION FACTOR IF-3, MITOCHONDRIAL"/>
    <property type="match status" value="1"/>
</dbReference>
<feature type="region of interest" description="Disordered" evidence="9">
    <location>
        <begin position="269"/>
        <end position="299"/>
    </location>
</feature>
<keyword evidence="12" id="KW-1185">Reference proteome</keyword>
<dbReference type="Gene3D" id="3.10.20.80">
    <property type="entry name" value="Translation initiation factor 3 (IF-3), N-terminal domain"/>
    <property type="match status" value="1"/>
</dbReference>